<dbReference type="EMBL" id="CP015520">
    <property type="protein sequence ID" value="ANF22224.1"/>
    <property type="molecule type" value="Genomic_DNA"/>
</dbReference>
<name>A0A172WFL4_9EURY</name>
<evidence type="ECO:0000313" key="1">
    <source>
        <dbReference type="EMBL" id="ANF22224.1"/>
    </source>
</evidence>
<protein>
    <submittedName>
        <fullName evidence="1">Uncharacterized protein</fullName>
    </submittedName>
</protein>
<proteinExistence type="predicted"/>
<dbReference type="KEGG" id="tpie:A7C91_02785"/>
<gene>
    <name evidence="1" type="ORF">A7C91_02785</name>
</gene>
<reference evidence="2" key="1">
    <citation type="journal article" date="2016" name="Syst. Appl. Microbiol.">
        <title>Thermococcus piezophilus sp. nov., a novel hyperthermophilic and piezophilic archaeon with a broad pressure range for growth, isolated from a deepest hydrothermal vent at the Mid-Cayman Rise.</title>
        <authorList>
            <person name="Dalmasso C."/>
            <person name="Oger P."/>
            <person name="Selva G."/>
            <person name="Courtine D."/>
            <person name="L'Haridon S."/>
            <person name="Garlaschelli A."/>
            <person name="Roussel E."/>
            <person name="Miyazaki J."/>
            <person name="Reveillaud J."/>
            <person name="Jebbar M."/>
            <person name="Takai K."/>
            <person name="Maignien L."/>
            <person name="Alain K."/>
        </authorList>
    </citation>
    <scope>NUCLEOTIDE SEQUENCE [LARGE SCALE GENOMIC DNA]</scope>
    <source>
        <strain evidence="2">CDGS</strain>
    </source>
</reference>
<sequence>MFNTAKSGLLRKKSTEITSPKSFPLEGIKEISIQITNDTFSLYYIRMRARDANHDIVFSIGINPKIGRSDLRKVYSILWTTFEGLSKRYKTDAKRNSNILFLDQYQ</sequence>
<dbReference type="AlphaFoldDB" id="A0A172WFL4"/>
<accession>A0A172WFL4</accession>
<keyword evidence="2" id="KW-1185">Reference proteome</keyword>
<dbReference type="Proteomes" id="UP000076969">
    <property type="component" value="Chromosome"/>
</dbReference>
<evidence type="ECO:0000313" key="2">
    <source>
        <dbReference type="Proteomes" id="UP000076969"/>
    </source>
</evidence>
<organism evidence="1 2">
    <name type="scientific">Thermococcus piezophilus</name>
    <dbReference type="NCBI Taxonomy" id="1712654"/>
    <lineage>
        <taxon>Archaea</taxon>
        <taxon>Methanobacteriati</taxon>
        <taxon>Methanobacteriota</taxon>
        <taxon>Thermococci</taxon>
        <taxon>Thermococcales</taxon>
        <taxon>Thermococcaceae</taxon>
        <taxon>Thermococcus</taxon>
    </lineage>
</organism>